<protein>
    <submittedName>
        <fullName evidence="3">Nuclear fragile X mental retardation-interacting protein 1, conserved domain protein</fullName>
    </submittedName>
</protein>
<sequence length="638" mass="71537">MSNRSSMTQSGFVNASNQLLPSQNSNLGMPHLGSVGSTNMIQTSMQTQPQPGPNNHQNSMPYMPNMQPSIPQAAFMNAANNFLGLQMQSSLLGLPHMSSVGPTTQLSQFNMGFGPQNGANYMNCIPTSPFHGQITQNAAQMNLPQPLGQLFLNNFLSIPQQHNLNMNIPNGQYCAPVPLQNMNQNAHMQVTNPSQVLPFALPHPMLGVPNQFPQGIVPQNLNFSANAQFGRVHCNQFSQQVNQNQKNLVLPKVDANALKSSPVASQQLQGSNYASCNYNSKPSEFTMSQCNPINNSRINIPNSNWKGSPSKNFKSKRNREAFQGGSQKSKLQNTNNAKRNFGFPKEHKGKGLSNGRAGKLGPVNSSNQAKELKRSSSVIYTKQEVQQWREARRKNYPSKANSEKRNKKLEDYEVDKEAKLRREQLKEILAKQAELGVEVAEIPSSYLLDSEKQAFSKQEKRKEMSKKGGFQNKFDRRGRYDKRNRYAKKQRLSVKDLSEGPTLNKRDPTLLQKLLSADIRRDKSCLLQVLRFMTMNSFFEGWPDKPLQYPSVVVKDIGDEGNDKNKYIESRKNVCETMLDNDNIGNYVGKDKDEDGNEDNDCDEDIAQDDEESYTINRECGNGKGIEEPDEEEGEIID</sequence>
<dbReference type="GO" id="GO:0005634">
    <property type="term" value="C:nucleus"/>
    <property type="evidence" value="ECO:0007669"/>
    <property type="project" value="TreeGrafter"/>
</dbReference>
<feature type="compositionally biased region" description="Basic and acidic residues" evidence="1">
    <location>
        <begin position="457"/>
        <end position="466"/>
    </location>
</feature>
<dbReference type="EMBL" id="JARAOO010000001">
    <property type="protein sequence ID" value="KAJ7982033.1"/>
    <property type="molecule type" value="Genomic_DNA"/>
</dbReference>
<organism evidence="3 4">
    <name type="scientific">Quillaja saponaria</name>
    <name type="common">Soap bark tree</name>
    <dbReference type="NCBI Taxonomy" id="32244"/>
    <lineage>
        <taxon>Eukaryota</taxon>
        <taxon>Viridiplantae</taxon>
        <taxon>Streptophyta</taxon>
        <taxon>Embryophyta</taxon>
        <taxon>Tracheophyta</taxon>
        <taxon>Spermatophyta</taxon>
        <taxon>Magnoliopsida</taxon>
        <taxon>eudicotyledons</taxon>
        <taxon>Gunneridae</taxon>
        <taxon>Pentapetalae</taxon>
        <taxon>rosids</taxon>
        <taxon>fabids</taxon>
        <taxon>Fabales</taxon>
        <taxon>Quillajaceae</taxon>
        <taxon>Quillaja</taxon>
    </lineage>
</organism>
<dbReference type="AlphaFoldDB" id="A0AAD7QII5"/>
<dbReference type="Pfam" id="PF10453">
    <property type="entry name" value="NUFIP1"/>
    <property type="match status" value="1"/>
</dbReference>
<feature type="compositionally biased region" description="Acidic residues" evidence="1">
    <location>
        <begin position="628"/>
        <end position="638"/>
    </location>
</feature>
<dbReference type="InterPro" id="IPR019496">
    <property type="entry name" value="NUFIP1_cons_dom"/>
</dbReference>
<feature type="compositionally biased region" description="Basic and acidic residues" evidence="1">
    <location>
        <begin position="473"/>
        <end position="482"/>
    </location>
</feature>
<gene>
    <name evidence="3" type="ORF">O6P43_001207</name>
</gene>
<dbReference type="GO" id="GO:0003723">
    <property type="term" value="F:RNA binding"/>
    <property type="evidence" value="ECO:0007669"/>
    <property type="project" value="InterPro"/>
</dbReference>
<dbReference type="Proteomes" id="UP001163823">
    <property type="component" value="Chromosome 1"/>
</dbReference>
<feature type="compositionally biased region" description="Polar residues" evidence="1">
    <location>
        <begin position="324"/>
        <end position="338"/>
    </location>
</feature>
<dbReference type="InterPro" id="IPR039136">
    <property type="entry name" value="NUFIP1-like"/>
</dbReference>
<reference evidence="3 4" key="1">
    <citation type="journal article" date="2023" name="Science">
        <title>Elucidation of the pathway for biosynthesis of saponin adjuvants from the soapbark tree.</title>
        <authorList>
            <person name="Reed J."/>
            <person name="Orme A."/>
            <person name="El-Demerdash A."/>
            <person name="Owen C."/>
            <person name="Martin L.B.B."/>
            <person name="Misra R.C."/>
            <person name="Kikuchi S."/>
            <person name="Rejzek M."/>
            <person name="Martin A.C."/>
            <person name="Harkess A."/>
            <person name="Leebens-Mack J."/>
            <person name="Louveau T."/>
            <person name="Stephenson M.J."/>
            <person name="Osbourn A."/>
        </authorList>
    </citation>
    <scope>NUCLEOTIDE SEQUENCE [LARGE SCALE GENOMIC DNA]</scope>
    <source>
        <strain evidence="3">S10</strain>
    </source>
</reference>
<feature type="compositionally biased region" description="Acidic residues" evidence="1">
    <location>
        <begin position="594"/>
        <end position="613"/>
    </location>
</feature>
<keyword evidence="4" id="KW-1185">Reference proteome</keyword>
<feature type="compositionally biased region" description="Polar residues" evidence="1">
    <location>
        <begin position="363"/>
        <end position="378"/>
    </location>
</feature>
<proteinExistence type="predicted"/>
<accession>A0AAD7QII5</accession>
<dbReference type="PANTHER" id="PTHR13309">
    <property type="entry name" value="NUCLEAR FRAGILE X MENTAL RETARDATION PROTEIN INTERACTING PROTEIN 1"/>
    <property type="match status" value="1"/>
</dbReference>
<feature type="region of interest" description="Disordered" evidence="1">
    <location>
        <begin position="457"/>
        <end position="482"/>
    </location>
</feature>
<dbReference type="PANTHER" id="PTHR13309:SF0">
    <property type="entry name" value="FMR1-INTERACTING PROTEIN NUFIP1"/>
    <property type="match status" value="1"/>
</dbReference>
<comment type="caution">
    <text evidence="3">The sequence shown here is derived from an EMBL/GenBank/DDBJ whole genome shotgun (WGS) entry which is preliminary data.</text>
</comment>
<evidence type="ECO:0000259" key="2">
    <source>
        <dbReference type="Pfam" id="PF10453"/>
    </source>
</evidence>
<feature type="region of interest" description="Disordered" evidence="1">
    <location>
        <begin position="298"/>
        <end position="378"/>
    </location>
</feature>
<evidence type="ECO:0000313" key="4">
    <source>
        <dbReference type="Proteomes" id="UP001163823"/>
    </source>
</evidence>
<evidence type="ECO:0000313" key="3">
    <source>
        <dbReference type="EMBL" id="KAJ7982033.1"/>
    </source>
</evidence>
<feature type="region of interest" description="Disordered" evidence="1">
    <location>
        <begin position="584"/>
        <end position="638"/>
    </location>
</feature>
<dbReference type="GO" id="GO:0000492">
    <property type="term" value="P:box C/D snoRNP assembly"/>
    <property type="evidence" value="ECO:0007669"/>
    <property type="project" value="TreeGrafter"/>
</dbReference>
<evidence type="ECO:0000256" key="1">
    <source>
        <dbReference type="SAM" id="MobiDB-lite"/>
    </source>
</evidence>
<name>A0AAD7QII5_QUISA</name>
<feature type="domain" description="FMR1-interacting protein 1 conserved" evidence="2">
    <location>
        <begin position="367"/>
        <end position="411"/>
    </location>
</feature>
<dbReference type="KEGG" id="qsa:O6P43_001207"/>